<feature type="transmembrane region" description="Helical" evidence="7">
    <location>
        <begin position="94"/>
        <end position="123"/>
    </location>
</feature>
<dbReference type="InterPro" id="IPR052337">
    <property type="entry name" value="SAT4-like"/>
</dbReference>
<feature type="compositionally biased region" description="Basic and acidic residues" evidence="6">
    <location>
        <begin position="324"/>
        <end position="338"/>
    </location>
</feature>
<proteinExistence type="inferred from homology"/>
<gene>
    <name evidence="9" type="ORF">KHLLAP_LOCUS10976</name>
</gene>
<feature type="transmembrane region" description="Helical" evidence="7">
    <location>
        <begin position="15"/>
        <end position="36"/>
    </location>
</feature>
<dbReference type="EMBL" id="CAUWAG010000016">
    <property type="protein sequence ID" value="CAJ2510508.1"/>
    <property type="molecule type" value="Genomic_DNA"/>
</dbReference>
<dbReference type="AlphaFoldDB" id="A0AAI8VSZ7"/>
<protein>
    <submittedName>
        <fullName evidence="9">Uu.00g133170.m01.CDS01</fullName>
    </submittedName>
</protein>
<evidence type="ECO:0000256" key="5">
    <source>
        <dbReference type="ARBA" id="ARBA00038359"/>
    </source>
</evidence>
<evidence type="ECO:0000256" key="1">
    <source>
        <dbReference type="ARBA" id="ARBA00004141"/>
    </source>
</evidence>
<evidence type="ECO:0000256" key="3">
    <source>
        <dbReference type="ARBA" id="ARBA00022989"/>
    </source>
</evidence>
<evidence type="ECO:0000256" key="7">
    <source>
        <dbReference type="SAM" id="Phobius"/>
    </source>
</evidence>
<dbReference type="Proteomes" id="UP001295740">
    <property type="component" value="Unassembled WGS sequence"/>
</dbReference>
<comment type="similarity">
    <text evidence="5">Belongs to the SAT4 family.</text>
</comment>
<accession>A0AAI8VSZ7</accession>
<evidence type="ECO:0000256" key="2">
    <source>
        <dbReference type="ARBA" id="ARBA00022692"/>
    </source>
</evidence>
<dbReference type="Pfam" id="PF20684">
    <property type="entry name" value="Fung_rhodopsin"/>
    <property type="match status" value="1"/>
</dbReference>
<feature type="transmembrane region" description="Helical" evidence="7">
    <location>
        <begin position="186"/>
        <end position="206"/>
    </location>
</feature>
<dbReference type="InterPro" id="IPR049326">
    <property type="entry name" value="Rhodopsin_dom_fungi"/>
</dbReference>
<feature type="region of interest" description="Disordered" evidence="6">
    <location>
        <begin position="300"/>
        <end position="355"/>
    </location>
</feature>
<name>A0AAI8VSZ7_9PEZI</name>
<feature type="domain" description="Rhodopsin" evidence="8">
    <location>
        <begin position="32"/>
        <end position="279"/>
    </location>
</feature>
<comment type="subcellular location">
    <subcellularLocation>
        <location evidence="1">Membrane</location>
        <topology evidence="1">Multi-pass membrane protein</topology>
    </subcellularLocation>
</comment>
<reference evidence="9" key="1">
    <citation type="submission" date="2023-10" db="EMBL/GenBank/DDBJ databases">
        <authorList>
            <person name="Hackl T."/>
        </authorList>
    </citation>
    <scope>NUCLEOTIDE SEQUENCE</scope>
</reference>
<comment type="caution">
    <text evidence="9">The sequence shown here is derived from an EMBL/GenBank/DDBJ whole genome shotgun (WGS) entry which is preliminary data.</text>
</comment>
<dbReference type="GO" id="GO:0016020">
    <property type="term" value="C:membrane"/>
    <property type="evidence" value="ECO:0007669"/>
    <property type="project" value="UniProtKB-SubCell"/>
</dbReference>
<feature type="transmembrane region" description="Helical" evidence="7">
    <location>
        <begin position="48"/>
        <end position="74"/>
    </location>
</feature>
<evidence type="ECO:0000256" key="6">
    <source>
        <dbReference type="SAM" id="MobiDB-lite"/>
    </source>
</evidence>
<evidence type="ECO:0000256" key="4">
    <source>
        <dbReference type="ARBA" id="ARBA00023136"/>
    </source>
</evidence>
<keyword evidence="3 7" id="KW-1133">Transmembrane helix</keyword>
<keyword evidence="4 7" id="KW-0472">Membrane</keyword>
<keyword evidence="10" id="KW-1185">Reference proteome</keyword>
<evidence type="ECO:0000313" key="9">
    <source>
        <dbReference type="EMBL" id="CAJ2510508.1"/>
    </source>
</evidence>
<sequence length="402" mass="43709">MLSPEVAAQDKGPSVVATTSAVIALSTVFVIARLYVRARMVGKLQVDDYIIGFAVTKSSLVQIRGWLTVGFATASVRSSNGKHAQLLDQDQLSGAIPVLLTMVGFFPGVRSFAFPKLAAVYLLTKLMNTSKTHRIFLWTLSSLCVLILSGCIILLFAQCTPSRAQWDLSITEKTCWSPYVLVDYSIAAGAFSALVDLYLAVYPAIVLFRLQMNIKKKVALSISLGLGSVASIIALYKCSRIPGLASKDFTYDTADLTIWTCIEGSAIIIAACIPVLKPLGERILGSRAFGSSKDRYGYKNYGNSRSGNPKSDIELGSKQRPARYPHDLDTFGDRKDGSQESILPLKAPKTTGDQSHGIVRTQSVTITVRRPQGQPLFLSRTLADGFLQYGEDAVPVAQEPWK</sequence>
<dbReference type="PANTHER" id="PTHR33048">
    <property type="entry name" value="PTH11-LIKE INTEGRAL MEMBRANE PROTEIN (AFU_ORTHOLOGUE AFUA_5G11245)"/>
    <property type="match status" value="1"/>
</dbReference>
<feature type="transmembrane region" description="Helical" evidence="7">
    <location>
        <begin position="256"/>
        <end position="276"/>
    </location>
</feature>
<organism evidence="9 10">
    <name type="scientific">Anthostomella pinea</name>
    <dbReference type="NCBI Taxonomy" id="933095"/>
    <lineage>
        <taxon>Eukaryota</taxon>
        <taxon>Fungi</taxon>
        <taxon>Dikarya</taxon>
        <taxon>Ascomycota</taxon>
        <taxon>Pezizomycotina</taxon>
        <taxon>Sordariomycetes</taxon>
        <taxon>Xylariomycetidae</taxon>
        <taxon>Xylariales</taxon>
        <taxon>Xylariaceae</taxon>
        <taxon>Anthostomella</taxon>
    </lineage>
</organism>
<feature type="transmembrane region" description="Helical" evidence="7">
    <location>
        <begin position="135"/>
        <end position="157"/>
    </location>
</feature>
<dbReference type="PANTHER" id="PTHR33048:SF155">
    <property type="entry name" value="INTEGRAL MEMBRANE PROTEIN"/>
    <property type="match status" value="1"/>
</dbReference>
<keyword evidence="2 7" id="KW-0812">Transmembrane</keyword>
<evidence type="ECO:0000259" key="8">
    <source>
        <dbReference type="Pfam" id="PF20684"/>
    </source>
</evidence>
<evidence type="ECO:0000313" key="10">
    <source>
        <dbReference type="Proteomes" id="UP001295740"/>
    </source>
</evidence>
<feature type="transmembrane region" description="Helical" evidence="7">
    <location>
        <begin position="218"/>
        <end position="236"/>
    </location>
</feature>